<dbReference type="EMBL" id="JACSIT010000100">
    <property type="protein sequence ID" value="MBC6994541.1"/>
    <property type="molecule type" value="Genomic_DNA"/>
</dbReference>
<sequence length="346" mass="39064">MQTDYDSIRPGENLDWGKLENYLRQHLPGAEGPFSVGQFRGGHANLTYLLRFGEREFVLRRPPFGTIPPGAHDMQREYRVLRGLHPFFPPAPQAYLLGTDHAVIGADFVVVERRSGVVIRQGLPECFVGVDRAPERLTDALMRVCADLHAVDPYAAGLETLGKPEGFVARQLSGWLKRWDLAKLEENDDIEWLRAELPKDIPDPQRVSVVHGDLKFDNCQFQPNDPDRVTAVFDWDMATLGDPLVDLAGLLSFWPDPALDGADLPVAHQQGDWPNKEYLRSRYAAYSGLDLRRMPWYEAFAFLKTAVIAQQLYARYVAGATKDERMEKFGPAARTFAKLGRMRLSA</sequence>
<comment type="caution">
    <text evidence="2">The sequence shown here is derived from an EMBL/GenBank/DDBJ whole genome shotgun (WGS) entry which is preliminary data.</text>
</comment>
<dbReference type="InterPro" id="IPR011009">
    <property type="entry name" value="Kinase-like_dom_sf"/>
</dbReference>
<dbReference type="Pfam" id="PF01636">
    <property type="entry name" value="APH"/>
    <property type="match status" value="1"/>
</dbReference>
<evidence type="ECO:0000313" key="3">
    <source>
        <dbReference type="Proteomes" id="UP000650081"/>
    </source>
</evidence>
<dbReference type="CDD" id="cd05154">
    <property type="entry name" value="ACAD10_11_N-like"/>
    <property type="match status" value="1"/>
</dbReference>
<organism evidence="2 3">
    <name type="scientific">Neolewinella lacunae</name>
    <dbReference type="NCBI Taxonomy" id="1517758"/>
    <lineage>
        <taxon>Bacteria</taxon>
        <taxon>Pseudomonadati</taxon>
        <taxon>Bacteroidota</taxon>
        <taxon>Saprospiria</taxon>
        <taxon>Saprospirales</taxon>
        <taxon>Lewinellaceae</taxon>
        <taxon>Neolewinella</taxon>
    </lineage>
</organism>
<name>A0A923T8G4_9BACT</name>
<reference evidence="2" key="1">
    <citation type="submission" date="2020-08" db="EMBL/GenBank/DDBJ databases">
        <title>Lewinella bacteria from marine environments.</title>
        <authorList>
            <person name="Zhong Y."/>
        </authorList>
    </citation>
    <scope>NUCLEOTIDE SEQUENCE</scope>
    <source>
        <strain evidence="2">KCTC 42187</strain>
    </source>
</reference>
<evidence type="ECO:0000259" key="1">
    <source>
        <dbReference type="Pfam" id="PF01636"/>
    </source>
</evidence>
<dbReference type="PANTHER" id="PTHR47829">
    <property type="entry name" value="HYDROLASE, PUTATIVE (AFU_ORTHOLOGUE AFUA_1G12880)-RELATED"/>
    <property type="match status" value="1"/>
</dbReference>
<dbReference type="AlphaFoldDB" id="A0A923T8G4"/>
<dbReference type="Gene3D" id="3.90.1200.10">
    <property type="match status" value="1"/>
</dbReference>
<dbReference type="SUPFAM" id="SSF56112">
    <property type="entry name" value="Protein kinase-like (PK-like)"/>
    <property type="match status" value="1"/>
</dbReference>
<dbReference type="RefSeq" id="WP_187466612.1">
    <property type="nucleotide sequence ID" value="NZ_JACSIT010000100.1"/>
</dbReference>
<gene>
    <name evidence="2" type="ORF">H9S92_10220</name>
</gene>
<evidence type="ECO:0000313" key="2">
    <source>
        <dbReference type="EMBL" id="MBC6994541.1"/>
    </source>
</evidence>
<keyword evidence="3" id="KW-1185">Reference proteome</keyword>
<accession>A0A923T8G4</accession>
<dbReference type="Gene3D" id="3.30.200.20">
    <property type="entry name" value="Phosphorylase Kinase, domain 1"/>
    <property type="match status" value="1"/>
</dbReference>
<feature type="domain" description="Aminoglycoside phosphotransferase" evidence="1">
    <location>
        <begin position="38"/>
        <end position="274"/>
    </location>
</feature>
<dbReference type="InterPro" id="IPR002575">
    <property type="entry name" value="Aminoglycoside_PTrfase"/>
</dbReference>
<dbReference type="InterPro" id="IPR041726">
    <property type="entry name" value="ACAD10_11_N"/>
</dbReference>
<dbReference type="PANTHER" id="PTHR47829:SF1">
    <property type="entry name" value="HAD FAMILY PHOSPHATASE"/>
    <property type="match status" value="1"/>
</dbReference>
<dbReference type="InterPro" id="IPR052898">
    <property type="entry name" value="ACAD10-like"/>
</dbReference>
<proteinExistence type="predicted"/>
<dbReference type="Proteomes" id="UP000650081">
    <property type="component" value="Unassembled WGS sequence"/>
</dbReference>
<protein>
    <submittedName>
        <fullName evidence="2">Phosphotransferase family protein</fullName>
    </submittedName>
</protein>